<accession>A0A6P9AAW8</accession>
<proteinExistence type="predicted"/>
<dbReference type="InParanoid" id="A0A6P9AAW8"/>
<evidence type="ECO:0000313" key="2">
    <source>
        <dbReference type="RefSeq" id="XP_034253196.1"/>
    </source>
</evidence>
<organism evidence="2">
    <name type="scientific">Thrips palmi</name>
    <name type="common">Melon thrips</name>
    <dbReference type="NCBI Taxonomy" id="161013"/>
    <lineage>
        <taxon>Eukaryota</taxon>
        <taxon>Metazoa</taxon>
        <taxon>Ecdysozoa</taxon>
        <taxon>Arthropoda</taxon>
        <taxon>Hexapoda</taxon>
        <taxon>Insecta</taxon>
        <taxon>Pterygota</taxon>
        <taxon>Neoptera</taxon>
        <taxon>Paraneoptera</taxon>
        <taxon>Thysanoptera</taxon>
        <taxon>Terebrantia</taxon>
        <taxon>Thripoidea</taxon>
        <taxon>Thripidae</taxon>
        <taxon>Thrips</taxon>
    </lineage>
</organism>
<dbReference type="KEGG" id="tpal:117652413"/>
<dbReference type="Proteomes" id="UP000515158">
    <property type="component" value="Unplaced"/>
</dbReference>
<gene>
    <name evidence="2" type="primary">LOC117652413</name>
</gene>
<dbReference type="GeneID" id="117652413"/>
<dbReference type="OrthoDB" id="8193406at2759"/>
<evidence type="ECO:0000313" key="1">
    <source>
        <dbReference type="Proteomes" id="UP000515158"/>
    </source>
</evidence>
<dbReference type="SUPFAM" id="SSF48452">
    <property type="entry name" value="TPR-like"/>
    <property type="match status" value="1"/>
</dbReference>
<reference evidence="2" key="1">
    <citation type="submission" date="2025-08" db="UniProtKB">
        <authorList>
            <consortium name="RefSeq"/>
        </authorList>
    </citation>
    <scope>IDENTIFICATION</scope>
    <source>
        <tissue evidence="2">Total insect</tissue>
    </source>
</reference>
<sequence length="684" mass="77798">MASVDLWQKLFREGKYSACSAALRKKQEKILLKEDANDSGRHALVLAIENNLFVCDQLRQDWESGTEETVSRNWAKSYREIIDLHSRVRCQHVCSKLPLDLVLSVTCNVMWWGAMKVDPCDQQSYQREIINAAIYSLNTVRKSFGGRKPTVRSYEPIETYFIDAVKDVISCLPKLTSTQTQLFLEIVCLGILSFLDNYETLQDKDAEFQEMILSLIDILPQVKLHLSYEITNSSNFEILLKFGWKEIAEFLSETSFTTISETLLSTVAVFCLRCNSDMLNENSSKALQYLNLIDRNSLVLPFIHHYLHALANFNIGNPDASLYHLQRALMSGTSFLMQARSKTLEGQILLSQEKASVALEILQSVQYKHKEVQLPLCAFLIASAYQKLGKFKHQIDVLNLLFDCLTAKQAVKPKLVSPLAGIQQRLLLSVHHQPEISAEYVLQTIAMAHFSAEQPKEAAENFWNLSCTEDSSVRKLLELLHDATCALLEAHCIDDAERLCEAALQFHSTRLDLVESTRCDLSVLSEDVIALMLLGEVKDLQKSSDVSEILNRCARLLQGLVDKLNKSKETCNKTLSMARALLARVFLHKALLNASRKFDDDSIACFQRALTWNDGDTEIILYFARFLLDRDQHEESLALWRMFKDAKQSFKIPSSVTLNHLLGDKMTRDDREEIMCRLGSLETM</sequence>
<name>A0A6P9AAW8_THRPL</name>
<keyword evidence="1" id="KW-1185">Reference proteome</keyword>
<dbReference type="AlphaFoldDB" id="A0A6P9AAW8"/>
<dbReference type="InterPro" id="IPR011990">
    <property type="entry name" value="TPR-like_helical_dom_sf"/>
</dbReference>
<protein>
    <submittedName>
        <fullName evidence="2">Uncharacterized protein LOC117652413</fullName>
    </submittedName>
</protein>
<dbReference type="RefSeq" id="XP_034253196.1">
    <property type="nucleotide sequence ID" value="XM_034397305.1"/>
</dbReference>
<dbReference type="Gene3D" id="1.25.40.10">
    <property type="entry name" value="Tetratricopeptide repeat domain"/>
    <property type="match status" value="1"/>
</dbReference>